<dbReference type="InterPro" id="IPR001878">
    <property type="entry name" value="Znf_CCHC"/>
</dbReference>
<name>A0A4Y2W377_ARAVE</name>
<accession>A0A4Y2W377</accession>
<keyword evidence="2" id="KW-0732">Signal</keyword>
<evidence type="ECO:0000313" key="4">
    <source>
        <dbReference type="EMBL" id="GBO31422.1"/>
    </source>
</evidence>
<organism evidence="4 5">
    <name type="scientific">Araneus ventricosus</name>
    <name type="common">Orbweaver spider</name>
    <name type="synonym">Epeira ventricosa</name>
    <dbReference type="NCBI Taxonomy" id="182803"/>
    <lineage>
        <taxon>Eukaryota</taxon>
        <taxon>Metazoa</taxon>
        <taxon>Ecdysozoa</taxon>
        <taxon>Arthropoda</taxon>
        <taxon>Chelicerata</taxon>
        <taxon>Arachnida</taxon>
        <taxon>Araneae</taxon>
        <taxon>Araneomorphae</taxon>
        <taxon>Entelegynae</taxon>
        <taxon>Araneoidea</taxon>
        <taxon>Araneidae</taxon>
        <taxon>Araneus</taxon>
    </lineage>
</organism>
<feature type="signal peptide" evidence="2">
    <location>
        <begin position="1"/>
        <end position="23"/>
    </location>
</feature>
<dbReference type="GO" id="GO:0003676">
    <property type="term" value="F:nucleic acid binding"/>
    <property type="evidence" value="ECO:0007669"/>
    <property type="project" value="InterPro"/>
</dbReference>
<dbReference type="GO" id="GO:0008270">
    <property type="term" value="F:zinc ion binding"/>
    <property type="evidence" value="ECO:0007669"/>
    <property type="project" value="UniProtKB-KW"/>
</dbReference>
<dbReference type="OrthoDB" id="10022108at2759"/>
<feature type="chain" id="PRO_5021347371" description="CCHC-type domain-containing protein" evidence="2">
    <location>
        <begin position="24"/>
        <end position="196"/>
    </location>
</feature>
<dbReference type="AlphaFoldDB" id="A0A4Y2W377"/>
<evidence type="ECO:0000256" key="2">
    <source>
        <dbReference type="SAM" id="SignalP"/>
    </source>
</evidence>
<gene>
    <name evidence="4" type="ORF">AVEN_131367_1</name>
</gene>
<keyword evidence="5" id="KW-1185">Reference proteome</keyword>
<evidence type="ECO:0000313" key="5">
    <source>
        <dbReference type="Proteomes" id="UP000499080"/>
    </source>
</evidence>
<evidence type="ECO:0000256" key="1">
    <source>
        <dbReference type="PROSITE-ProRule" id="PRU00047"/>
    </source>
</evidence>
<keyword evidence="1" id="KW-0479">Metal-binding</keyword>
<keyword evidence="1" id="KW-0862">Zinc</keyword>
<dbReference type="PROSITE" id="PS50158">
    <property type="entry name" value="ZF_CCHC"/>
    <property type="match status" value="1"/>
</dbReference>
<comment type="caution">
    <text evidence="4">The sequence shown here is derived from an EMBL/GenBank/DDBJ whole genome shotgun (WGS) entry which is preliminary data.</text>
</comment>
<sequence length="196" mass="22135">MMVVLTLCLQIIFQLKLSSLLIGLEPSIYAAIKKGRGFFQWGFYRLDDFHSVIYCTKCGRLGHSKAKCGETPRCFKCGDSHAPDNCNKAECINCKAHNTRSGKHEKIYHLSKDRKCPFYTEARVIMKLIMGYLKVLQINVNHSRAAHCHAFVVAEENVVDFLCGQDPYISNNVPLTGGKGCRMFCSFNNKSVIFIV</sequence>
<protein>
    <recommendedName>
        <fullName evidence="3">CCHC-type domain-containing protein</fullName>
    </recommendedName>
</protein>
<proteinExistence type="predicted"/>
<dbReference type="EMBL" id="BGPR01054710">
    <property type="protein sequence ID" value="GBO31422.1"/>
    <property type="molecule type" value="Genomic_DNA"/>
</dbReference>
<reference evidence="4 5" key="1">
    <citation type="journal article" date="2019" name="Sci. Rep.">
        <title>Orb-weaving spider Araneus ventricosus genome elucidates the spidroin gene catalogue.</title>
        <authorList>
            <person name="Kono N."/>
            <person name="Nakamura H."/>
            <person name="Ohtoshi R."/>
            <person name="Moran D.A.P."/>
            <person name="Shinohara A."/>
            <person name="Yoshida Y."/>
            <person name="Fujiwara M."/>
            <person name="Mori M."/>
            <person name="Tomita M."/>
            <person name="Arakawa K."/>
        </authorList>
    </citation>
    <scope>NUCLEOTIDE SEQUENCE [LARGE SCALE GENOMIC DNA]</scope>
</reference>
<dbReference type="Proteomes" id="UP000499080">
    <property type="component" value="Unassembled WGS sequence"/>
</dbReference>
<evidence type="ECO:0000259" key="3">
    <source>
        <dbReference type="PROSITE" id="PS50158"/>
    </source>
</evidence>
<feature type="domain" description="CCHC-type" evidence="3">
    <location>
        <begin position="55"/>
        <end position="68"/>
    </location>
</feature>
<keyword evidence="1" id="KW-0863">Zinc-finger</keyword>